<dbReference type="AlphaFoldDB" id="A0A2N3IMN8"/>
<proteinExistence type="predicted"/>
<sequence length="113" mass="12348">MLPLQEIKIKTKNNREFYVHLEKWAENHFDCKLAAINLGPQLPADTVFGPFANGKTASDAFEALIQGLTQSLSKLDATDSVAVIDNPCNTEFINKIDQETIVGSSVSVLVNGK</sequence>
<evidence type="ECO:0000313" key="2">
    <source>
        <dbReference type="Proteomes" id="UP000233526"/>
    </source>
</evidence>
<evidence type="ECO:0000313" key="1">
    <source>
        <dbReference type="EMBL" id="PKQ72031.1"/>
    </source>
</evidence>
<accession>A0A2N3IMN8</accession>
<comment type="caution">
    <text evidence="1">The sequence shown here is derived from an EMBL/GenBank/DDBJ whole genome shotgun (WGS) entry which is preliminary data.</text>
</comment>
<organism evidence="1 2">
    <name type="scientific">Aeromonas sobria</name>
    <dbReference type="NCBI Taxonomy" id="646"/>
    <lineage>
        <taxon>Bacteria</taxon>
        <taxon>Pseudomonadati</taxon>
        <taxon>Pseudomonadota</taxon>
        <taxon>Gammaproteobacteria</taxon>
        <taxon>Aeromonadales</taxon>
        <taxon>Aeromonadaceae</taxon>
        <taxon>Aeromonas</taxon>
    </lineage>
</organism>
<dbReference type="Proteomes" id="UP000233526">
    <property type="component" value="Unassembled WGS sequence"/>
</dbReference>
<gene>
    <name evidence="1" type="ORF">AOX56_06740</name>
</gene>
<dbReference type="EMBL" id="LJZX01000078">
    <property type="protein sequence ID" value="PKQ72031.1"/>
    <property type="molecule type" value="Genomic_DNA"/>
</dbReference>
<protein>
    <submittedName>
        <fullName evidence="1">Uncharacterized protein</fullName>
    </submittedName>
</protein>
<name>A0A2N3IMN8_AERSO</name>
<reference evidence="1 2" key="1">
    <citation type="journal article" date="2017" name="Front. Microbiol.">
        <title>Strong Genomic and Phenotypic Heterogeneity in the Aeromonas sobria Species Complex.</title>
        <authorList>
            <person name="Gauthier J."/>
            <person name="Vincent A.T."/>
            <person name="Charette S.J."/>
            <person name="Derome N."/>
        </authorList>
    </citation>
    <scope>NUCLEOTIDE SEQUENCE [LARGE SCALE GENOMIC DNA]</scope>
    <source>
        <strain evidence="1 2">JF2635</strain>
    </source>
</reference>
<dbReference type="RefSeq" id="WP_101320668.1">
    <property type="nucleotide sequence ID" value="NZ_CAWNSS010000078.1"/>
</dbReference>